<dbReference type="SUPFAM" id="SSF53383">
    <property type="entry name" value="PLP-dependent transferases"/>
    <property type="match status" value="1"/>
</dbReference>
<evidence type="ECO:0000256" key="3">
    <source>
        <dbReference type="ARBA" id="ARBA00022898"/>
    </source>
</evidence>
<dbReference type="InterPro" id="IPR000277">
    <property type="entry name" value="Cys/Met-Metab_PyrdxlP-dep_enz"/>
</dbReference>
<dbReference type="InterPro" id="IPR006233">
    <property type="entry name" value="Cys_b_lyase_bac"/>
</dbReference>
<dbReference type="InterPro" id="IPR015422">
    <property type="entry name" value="PyrdxlP-dep_Trfase_small"/>
</dbReference>
<comment type="cofactor">
    <cofactor evidence="1 8">
        <name>pyridoxal 5'-phosphate</name>
        <dbReference type="ChEBI" id="CHEBI:597326"/>
    </cofactor>
</comment>
<dbReference type="InterPro" id="IPR054542">
    <property type="entry name" value="Cys_met_metab_PP"/>
</dbReference>
<dbReference type="RefSeq" id="WP_367967724.1">
    <property type="nucleotide sequence ID" value="NZ_JBAKFJ010000001.1"/>
</dbReference>
<comment type="catalytic activity">
    <reaction evidence="7">
        <text>an S-substituted L-cysteine + H2O = a thiol + pyruvate + NH4(+)</text>
        <dbReference type="Rhea" id="RHEA:18121"/>
        <dbReference type="ChEBI" id="CHEBI:15361"/>
        <dbReference type="ChEBI" id="CHEBI:15377"/>
        <dbReference type="ChEBI" id="CHEBI:28938"/>
        <dbReference type="ChEBI" id="CHEBI:29256"/>
        <dbReference type="ChEBI" id="CHEBI:58717"/>
        <dbReference type="EC" id="4.4.1.13"/>
    </reaction>
</comment>
<evidence type="ECO:0000256" key="5">
    <source>
        <dbReference type="ARBA" id="ARBA00046315"/>
    </source>
</evidence>
<evidence type="ECO:0000313" key="9">
    <source>
        <dbReference type="EMBL" id="MEX0387176.1"/>
    </source>
</evidence>
<evidence type="ECO:0000313" key="10">
    <source>
        <dbReference type="Proteomes" id="UP001556653"/>
    </source>
</evidence>
<dbReference type="NCBIfam" id="TIGR01324">
    <property type="entry name" value="cysta_beta_ly_B"/>
    <property type="match status" value="1"/>
</dbReference>
<dbReference type="PANTHER" id="PTHR43500">
    <property type="entry name" value="CYSTATHIONINE BETA-LYASE-RELATED"/>
    <property type="match status" value="1"/>
</dbReference>
<organism evidence="9 10">
    <name type="scientific">Spiribacter onubensis</name>
    <dbReference type="NCBI Taxonomy" id="3122420"/>
    <lineage>
        <taxon>Bacteria</taxon>
        <taxon>Pseudomonadati</taxon>
        <taxon>Pseudomonadota</taxon>
        <taxon>Gammaproteobacteria</taxon>
        <taxon>Chromatiales</taxon>
        <taxon>Ectothiorhodospiraceae</taxon>
        <taxon>Spiribacter</taxon>
    </lineage>
</organism>
<gene>
    <name evidence="9" type="primary">metC</name>
    <name evidence="9" type="ORF">V6X64_09245</name>
</gene>
<evidence type="ECO:0000256" key="7">
    <source>
        <dbReference type="ARBA" id="ARBA00047625"/>
    </source>
</evidence>
<dbReference type="PANTHER" id="PTHR43500:SF1">
    <property type="entry name" value="CYSTATHIONINE BETA-LYASE-RELATED"/>
    <property type="match status" value="1"/>
</dbReference>
<dbReference type="Gene3D" id="3.40.640.10">
    <property type="entry name" value="Type I PLP-dependent aspartate aminotransferase-like (Major domain)"/>
    <property type="match status" value="1"/>
</dbReference>
<dbReference type="Pfam" id="PF01053">
    <property type="entry name" value="Cys_Met_Meta_PP"/>
    <property type="match status" value="1"/>
</dbReference>
<comment type="caution">
    <text evidence="9">The sequence shown here is derived from an EMBL/GenBank/DDBJ whole genome shotgun (WGS) entry which is preliminary data.</text>
</comment>
<dbReference type="PROSITE" id="PS00868">
    <property type="entry name" value="CYS_MET_METAB_PP"/>
    <property type="match status" value="1"/>
</dbReference>
<dbReference type="GO" id="GO:0047804">
    <property type="term" value="F:cysteine-S-conjugate beta-lyase activity"/>
    <property type="evidence" value="ECO:0007669"/>
    <property type="project" value="UniProtKB-EC"/>
</dbReference>
<comment type="pathway">
    <text evidence="5">Amino-acid biosynthesis; L-methionine biosynthesis via de novo pathway; L-homocysteine from L-cystathionine: step 1/1.</text>
</comment>
<evidence type="ECO:0000256" key="1">
    <source>
        <dbReference type="ARBA" id="ARBA00001933"/>
    </source>
</evidence>
<dbReference type="EC" id="4.4.1.13" evidence="9"/>
<accession>A0ABV3SAL7</accession>
<comment type="catalytic activity">
    <reaction evidence="6">
        <text>L,L-cystathionine + H2O = L-homocysteine + pyruvate + NH4(+)</text>
        <dbReference type="Rhea" id="RHEA:13965"/>
        <dbReference type="ChEBI" id="CHEBI:15361"/>
        <dbReference type="ChEBI" id="CHEBI:15377"/>
        <dbReference type="ChEBI" id="CHEBI:28938"/>
        <dbReference type="ChEBI" id="CHEBI:58161"/>
        <dbReference type="ChEBI" id="CHEBI:58199"/>
    </reaction>
</comment>
<dbReference type="EMBL" id="JBAKFJ010000001">
    <property type="protein sequence ID" value="MEX0387176.1"/>
    <property type="molecule type" value="Genomic_DNA"/>
</dbReference>
<dbReference type="PIRSF" id="PIRSF001434">
    <property type="entry name" value="CGS"/>
    <property type="match status" value="1"/>
</dbReference>
<keyword evidence="10" id="KW-1185">Reference proteome</keyword>
<keyword evidence="3 8" id="KW-0663">Pyridoxal phosphate</keyword>
<sequence>MKRGTRLVHAARPAYTDGRRPVNPPVVRASTVDFASMADMSAAQRPGIEGAQSFTYGVRGTPTTFALETLITELENGDGTKLYSSGLEAIAAVLLAFLRPGDHLLVVDTVYSPVRQLLERFLRERGVHFDFYSPRESDLSRLIKPSTRMIYTETPGSVTMELQDIAAISETARRHGDILVACDNTWASGFCYRPLEHGADLSIVAGTKYLGGHSDVLMGSVTARGKAYEVLHEASILLGLAVSADDAALVLRGARTLHIRYPEHARRALAVAEWLARRDEVTEVHYPPLPTSPDHALWASQFDGAAGLFSVELTPAWRDRVSAFVDGLSLFGRGASWGGFESLALPCSLKGNRSVDDWSGRGPLVRLQIGLEDPEDLIADLARALESACR</sequence>
<evidence type="ECO:0000256" key="8">
    <source>
        <dbReference type="RuleBase" id="RU362118"/>
    </source>
</evidence>
<dbReference type="Proteomes" id="UP001556653">
    <property type="component" value="Unassembled WGS sequence"/>
</dbReference>
<proteinExistence type="inferred from homology"/>
<keyword evidence="4 9" id="KW-0456">Lyase</keyword>
<protein>
    <submittedName>
        <fullName evidence="9">Cystathionine beta-lyase</fullName>
        <ecNumber evidence="9">4.4.1.13</ecNumber>
    </submittedName>
</protein>
<dbReference type="InterPro" id="IPR015421">
    <property type="entry name" value="PyrdxlP-dep_Trfase_major"/>
</dbReference>
<comment type="similarity">
    <text evidence="2 8">Belongs to the trans-sulfuration enzymes family.</text>
</comment>
<name>A0ABV3SAL7_9GAMM</name>
<reference evidence="9 10" key="1">
    <citation type="submission" date="2024-02" db="EMBL/GenBank/DDBJ databases">
        <title>New especies of Spiribacter isolated from saline water.</title>
        <authorList>
            <person name="Leon M.J."/>
            <person name="De La Haba R."/>
            <person name="Sanchez-Porro C."/>
            <person name="Ventosa A."/>
        </authorList>
    </citation>
    <scope>NUCLEOTIDE SEQUENCE [LARGE SCALE GENOMIC DNA]</scope>
    <source>
        <strain evidence="10">ag22IC4-227</strain>
    </source>
</reference>
<dbReference type="Gene3D" id="3.90.1150.10">
    <property type="entry name" value="Aspartate Aminotransferase, domain 1"/>
    <property type="match status" value="1"/>
</dbReference>
<dbReference type="InterPro" id="IPR015424">
    <property type="entry name" value="PyrdxlP-dep_Trfase"/>
</dbReference>
<evidence type="ECO:0000256" key="4">
    <source>
        <dbReference type="ARBA" id="ARBA00023239"/>
    </source>
</evidence>
<evidence type="ECO:0000256" key="2">
    <source>
        <dbReference type="ARBA" id="ARBA00009077"/>
    </source>
</evidence>
<evidence type="ECO:0000256" key="6">
    <source>
        <dbReference type="ARBA" id="ARBA00047517"/>
    </source>
</evidence>